<reference evidence="2 3" key="1">
    <citation type="submission" date="2018-04" db="EMBL/GenBank/DDBJ databases">
        <title>Halococcoides cellulosivorans gen. nov., sp. nov., an extremely halophilic cellulose-utilizing haloarchaeon from hypersaline lakes.</title>
        <authorList>
            <person name="Sorokin D.Y."/>
            <person name="Toshchakov S.V."/>
            <person name="Samarov N.I."/>
            <person name="Korzhenkov A."/>
            <person name="Kublanov I.V."/>
        </authorList>
    </citation>
    <scope>NUCLEOTIDE SEQUENCE [LARGE SCALE GENOMIC DNA]</scope>
    <source>
        <strain evidence="2 3">HArcel1</strain>
    </source>
</reference>
<dbReference type="SUPFAM" id="SSF49464">
    <property type="entry name" value="Carboxypeptidase regulatory domain-like"/>
    <property type="match status" value="1"/>
</dbReference>
<evidence type="ECO:0000313" key="2">
    <source>
        <dbReference type="EMBL" id="AWB26963.1"/>
    </source>
</evidence>
<gene>
    <name evidence="2" type="ORF">HARCEL1_04170</name>
</gene>
<dbReference type="Pfam" id="PF13620">
    <property type="entry name" value="CarboxypepD_reg"/>
    <property type="match status" value="1"/>
</dbReference>
<name>A0A2R4WZJ6_9EURY</name>
<evidence type="ECO:0000313" key="3">
    <source>
        <dbReference type="Proteomes" id="UP000244727"/>
    </source>
</evidence>
<dbReference type="KEGG" id="harc:HARCEL1_04170"/>
<dbReference type="InterPro" id="IPR008969">
    <property type="entry name" value="CarboxyPept-like_regulatory"/>
</dbReference>
<proteinExistence type="predicted"/>
<keyword evidence="3" id="KW-1185">Reference proteome</keyword>
<accession>A0A2R4WZJ6</accession>
<dbReference type="EMBL" id="CP028858">
    <property type="protein sequence ID" value="AWB26963.1"/>
    <property type="molecule type" value="Genomic_DNA"/>
</dbReference>
<organism evidence="2 3">
    <name type="scientific">Halococcoides cellulosivorans</name>
    <dbReference type="NCBI Taxonomy" id="1679096"/>
    <lineage>
        <taxon>Archaea</taxon>
        <taxon>Methanobacteriati</taxon>
        <taxon>Methanobacteriota</taxon>
        <taxon>Stenosarchaea group</taxon>
        <taxon>Halobacteria</taxon>
        <taxon>Halobacteriales</taxon>
        <taxon>Haloarculaceae</taxon>
        <taxon>Halococcoides</taxon>
    </lineage>
</organism>
<dbReference type="PROSITE" id="PS51257">
    <property type="entry name" value="PROKAR_LIPOPROTEIN"/>
    <property type="match status" value="1"/>
</dbReference>
<dbReference type="Proteomes" id="UP000244727">
    <property type="component" value="Chromosome"/>
</dbReference>
<dbReference type="InterPro" id="IPR006311">
    <property type="entry name" value="TAT_signal"/>
</dbReference>
<sequence>MMTWSRREFVRLATVGATAGTAGCSALSPSGSTDSDSGAETGQRPARDAEPITGRVVALGGGGIASATVSAIVPGRGVVAETTTDDRGRFEIAGPTGPVWVRATESAFVGRTVAVAPGASPRLRLTPRAGTVALSFGGDVMFGRRFYSSVSARRGSNPRRVARRHSVDRMEQVGGWRQRLRSPPCERVCERRIRHAWPLRGRDFVGRDRVVDRSGGSVV</sequence>
<evidence type="ECO:0000256" key="1">
    <source>
        <dbReference type="SAM" id="MobiDB-lite"/>
    </source>
</evidence>
<dbReference type="AlphaFoldDB" id="A0A2R4WZJ6"/>
<protein>
    <recommendedName>
        <fullName evidence="4">Carboxypeptidase regulatory-like domain-containing protein</fullName>
    </recommendedName>
</protein>
<evidence type="ECO:0008006" key="4">
    <source>
        <dbReference type="Google" id="ProtNLM"/>
    </source>
</evidence>
<dbReference type="PROSITE" id="PS51318">
    <property type="entry name" value="TAT"/>
    <property type="match status" value="1"/>
</dbReference>
<feature type="region of interest" description="Disordered" evidence="1">
    <location>
        <begin position="21"/>
        <end position="52"/>
    </location>
</feature>
<feature type="compositionally biased region" description="Polar residues" evidence="1">
    <location>
        <begin position="27"/>
        <end position="40"/>
    </location>
</feature>